<dbReference type="EMBL" id="LT629772">
    <property type="protein sequence ID" value="SDT16100.1"/>
    <property type="molecule type" value="Genomic_DNA"/>
</dbReference>
<dbReference type="InterPro" id="IPR033437">
    <property type="entry name" value="DUF5130"/>
</dbReference>
<organism evidence="1 2">
    <name type="scientific">Microlunatus soli</name>
    <dbReference type="NCBI Taxonomy" id="630515"/>
    <lineage>
        <taxon>Bacteria</taxon>
        <taxon>Bacillati</taxon>
        <taxon>Actinomycetota</taxon>
        <taxon>Actinomycetes</taxon>
        <taxon>Propionibacteriales</taxon>
        <taxon>Propionibacteriaceae</taxon>
        <taxon>Microlunatus</taxon>
    </lineage>
</organism>
<name>A0A1H1Y3Q7_9ACTN</name>
<sequence length="154" mass="16132">MPAGEIVPAAAGGSSVDLTDPFRPVHVNSPLSQHDVDRLERVIRYAESNSGLRFSVFVGPAEGDTRAHAIRLHAALDDPERSVLLLVDPAAHALEIVTGSATRRVLGDGECRLAAATMQTSFAAHDLAGGLTAGIQQLATAAYEAPTLHAGEQY</sequence>
<dbReference type="Gene3D" id="3.10.310.50">
    <property type="match status" value="1"/>
</dbReference>
<evidence type="ECO:0000313" key="1">
    <source>
        <dbReference type="EMBL" id="SDT16100.1"/>
    </source>
</evidence>
<keyword evidence="2" id="KW-1185">Reference proteome</keyword>
<dbReference type="STRING" id="630515.SAMN04489812_4380"/>
<evidence type="ECO:0000313" key="2">
    <source>
        <dbReference type="Proteomes" id="UP000199103"/>
    </source>
</evidence>
<protein>
    <submittedName>
        <fullName evidence="1">TLP18.3, Psb32 and MOLO-1 founding protein of phosphatase</fullName>
    </submittedName>
</protein>
<dbReference type="Pfam" id="PF17174">
    <property type="entry name" value="DUF5130"/>
    <property type="match status" value="1"/>
</dbReference>
<dbReference type="RefSeq" id="WP_231919979.1">
    <property type="nucleotide sequence ID" value="NZ_LT629772.1"/>
</dbReference>
<dbReference type="Proteomes" id="UP000199103">
    <property type="component" value="Chromosome I"/>
</dbReference>
<dbReference type="AlphaFoldDB" id="A0A1H1Y3Q7"/>
<reference evidence="1 2" key="1">
    <citation type="submission" date="2016-10" db="EMBL/GenBank/DDBJ databases">
        <authorList>
            <person name="de Groot N.N."/>
        </authorList>
    </citation>
    <scope>NUCLEOTIDE SEQUENCE [LARGE SCALE GENOMIC DNA]</scope>
    <source>
        <strain evidence="1 2">DSM 21800</strain>
    </source>
</reference>
<proteinExistence type="predicted"/>
<accession>A0A1H1Y3Q7</accession>
<gene>
    <name evidence="1" type="ORF">SAMN04489812_4380</name>
</gene>